<dbReference type="InterPro" id="IPR034391">
    <property type="entry name" value="AdoMet-like_SPASM_containing"/>
</dbReference>
<dbReference type="CDD" id="cd21109">
    <property type="entry name" value="SPASM"/>
    <property type="match status" value="1"/>
</dbReference>
<accession>A0A432ASQ8</accession>
<dbReference type="GO" id="GO:0046872">
    <property type="term" value="F:metal ion binding"/>
    <property type="evidence" value="ECO:0007669"/>
    <property type="project" value="UniProtKB-KW"/>
</dbReference>
<dbReference type="Proteomes" id="UP000279908">
    <property type="component" value="Unassembled WGS sequence"/>
</dbReference>
<dbReference type="PROSITE" id="PS51918">
    <property type="entry name" value="RADICAL_SAM"/>
    <property type="match status" value="1"/>
</dbReference>
<proteinExistence type="predicted"/>
<comment type="cofactor">
    <cofactor evidence="1">
        <name>[4Fe-4S] cluster</name>
        <dbReference type="ChEBI" id="CHEBI:49883"/>
    </cofactor>
</comment>
<keyword evidence="2" id="KW-0004">4Fe-4S</keyword>
<evidence type="ECO:0000313" key="9">
    <source>
        <dbReference type="Proteomes" id="UP000279908"/>
    </source>
</evidence>
<dbReference type="InterPro" id="IPR058240">
    <property type="entry name" value="rSAM_sf"/>
</dbReference>
<dbReference type="Pfam" id="PF13186">
    <property type="entry name" value="SPASM"/>
    <property type="match status" value="1"/>
</dbReference>
<feature type="domain" description="Radical SAM core" evidence="7">
    <location>
        <begin position="103"/>
        <end position="343"/>
    </location>
</feature>
<evidence type="ECO:0000256" key="3">
    <source>
        <dbReference type="ARBA" id="ARBA00022691"/>
    </source>
</evidence>
<dbReference type="InterPro" id="IPR023885">
    <property type="entry name" value="4Fe4S-binding_SPASM_dom"/>
</dbReference>
<dbReference type="SFLD" id="SFLDS00029">
    <property type="entry name" value="Radical_SAM"/>
    <property type="match status" value="1"/>
</dbReference>
<protein>
    <submittedName>
        <fullName evidence="8">Radical SAM protein</fullName>
    </submittedName>
</protein>
<dbReference type="GO" id="GO:0003824">
    <property type="term" value="F:catalytic activity"/>
    <property type="evidence" value="ECO:0007669"/>
    <property type="project" value="InterPro"/>
</dbReference>
<dbReference type="InterPro" id="IPR013785">
    <property type="entry name" value="Aldolase_TIM"/>
</dbReference>
<dbReference type="PANTHER" id="PTHR11228">
    <property type="entry name" value="RADICAL SAM DOMAIN PROTEIN"/>
    <property type="match status" value="1"/>
</dbReference>
<dbReference type="SFLD" id="SFLDG01387">
    <property type="entry name" value="BtrN-like_SPASM_domain_contain"/>
    <property type="match status" value="1"/>
</dbReference>
<comment type="caution">
    <text evidence="8">The sequence shown here is derived from an EMBL/GenBank/DDBJ whole genome shotgun (WGS) entry which is preliminary data.</text>
</comment>
<evidence type="ECO:0000256" key="5">
    <source>
        <dbReference type="ARBA" id="ARBA00023004"/>
    </source>
</evidence>
<evidence type="ECO:0000313" key="8">
    <source>
        <dbReference type="EMBL" id="RTY35991.1"/>
    </source>
</evidence>
<sequence length="379" mass="43857">MMSVHGMYDKANSILDIRGATADKMQVLSRIEGLRAEIDQLQETDPAKRAFRDLFIGSSDSGARFALRDHVIEEIGRISDDEVIRYLRYRYAYEVFPADKVVRKYPPLVQIEPSSICNYRCVFCYQADSRLSDKRHGHMGVMPIELFREIIDEIEGEVEAISLASRGEPTVNKQLPEMLAYVSGKFLATKVNTNAYLLDQKMARAILDADIQTLVFSADAATEPLYSKLRVNGNLERVMQNIERFNDIKEREYPHSRLITRVSGVRFSDEQSLDEMEEHWKNFVDQVTFVDYNPWGNVYEAEKKGIDEPCSDLWRRLFVWWDGRVAPCDVDYLTTLSEEKFPSSSISEIWNGEMYQSLRERHMNGERQQLEPCSRCVVV</sequence>
<evidence type="ECO:0000256" key="6">
    <source>
        <dbReference type="ARBA" id="ARBA00023014"/>
    </source>
</evidence>
<dbReference type="SUPFAM" id="SSF102114">
    <property type="entry name" value="Radical SAM enzymes"/>
    <property type="match status" value="1"/>
</dbReference>
<evidence type="ECO:0000256" key="4">
    <source>
        <dbReference type="ARBA" id="ARBA00022723"/>
    </source>
</evidence>
<dbReference type="AlphaFoldDB" id="A0A432ASQ8"/>
<dbReference type="InterPro" id="IPR050377">
    <property type="entry name" value="Radical_SAM_PqqE_MftC-like"/>
</dbReference>
<dbReference type="PANTHER" id="PTHR11228:SF7">
    <property type="entry name" value="PQQA PEPTIDE CYCLASE"/>
    <property type="match status" value="1"/>
</dbReference>
<keyword evidence="5" id="KW-0408">Iron</keyword>
<keyword evidence="4" id="KW-0479">Metal-binding</keyword>
<gene>
    <name evidence="8" type="ORF">EKD02_08610</name>
</gene>
<evidence type="ECO:0000259" key="7">
    <source>
        <dbReference type="PROSITE" id="PS51918"/>
    </source>
</evidence>
<dbReference type="InterPro" id="IPR007197">
    <property type="entry name" value="rSAM"/>
</dbReference>
<dbReference type="EMBL" id="RXYK01000015">
    <property type="protein sequence ID" value="RTY35991.1"/>
    <property type="molecule type" value="Genomic_DNA"/>
</dbReference>
<dbReference type="SFLD" id="SFLDG01067">
    <property type="entry name" value="SPASM/twitch_domain_containing"/>
    <property type="match status" value="1"/>
</dbReference>
<name>A0A432ASQ8_CHLPH</name>
<keyword evidence="6" id="KW-0411">Iron-sulfur</keyword>
<organism evidence="8 9">
    <name type="scientific">Chlorobium phaeovibrioides</name>
    <dbReference type="NCBI Taxonomy" id="1094"/>
    <lineage>
        <taxon>Bacteria</taxon>
        <taxon>Pseudomonadati</taxon>
        <taxon>Chlorobiota</taxon>
        <taxon>Chlorobiia</taxon>
        <taxon>Chlorobiales</taxon>
        <taxon>Chlorobiaceae</taxon>
        <taxon>Chlorobium/Pelodictyon group</taxon>
        <taxon>Chlorobium</taxon>
    </lineage>
</organism>
<reference evidence="8 9" key="1">
    <citation type="submission" date="2018-12" db="EMBL/GenBank/DDBJ databases">
        <authorList>
            <person name="Lunina O.N."/>
            <person name="Grouzdev D.S."/>
            <person name="Gorlenko V.M."/>
            <person name="Savvichev A.S."/>
        </authorList>
    </citation>
    <scope>NUCLEOTIDE SEQUENCE [LARGE SCALE GENOMIC DNA]</scope>
    <source>
        <strain evidence="8 9">BrKhr-17</strain>
    </source>
</reference>
<dbReference type="GO" id="GO:0051536">
    <property type="term" value="F:iron-sulfur cluster binding"/>
    <property type="evidence" value="ECO:0007669"/>
    <property type="project" value="UniProtKB-KW"/>
</dbReference>
<dbReference type="Pfam" id="PF04055">
    <property type="entry name" value="Radical_SAM"/>
    <property type="match status" value="1"/>
</dbReference>
<evidence type="ECO:0000256" key="2">
    <source>
        <dbReference type="ARBA" id="ARBA00022485"/>
    </source>
</evidence>
<keyword evidence="3" id="KW-0949">S-adenosyl-L-methionine</keyword>
<evidence type="ECO:0000256" key="1">
    <source>
        <dbReference type="ARBA" id="ARBA00001966"/>
    </source>
</evidence>
<dbReference type="Gene3D" id="3.20.20.70">
    <property type="entry name" value="Aldolase class I"/>
    <property type="match status" value="1"/>
</dbReference>
<dbReference type="CDD" id="cd01335">
    <property type="entry name" value="Radical_SAM"/>
    <property type="match status" value="1"/>
</dbReference>